<dbReference type="GeneID" id="13402992"/>
<dbReference type="eggNOG" id="ENOG502S2VJ">
    <property type="taxonomic scope" value="Eukaryota"/>
</dbReference>
<dbReference type="EMBL" id="CM001196">
    <property type="protein sequence ID" value="EGP92397.1"/>
    <property type="molecule type" value="Genomic_DNA"/>
</dbReference>
<organism evidence="1 2">
    <name type="scientific">Zymoseptoria tritici (strain CBS 115943 / IPO323)</name>
    <name type="common">Speckled leaf blotch fungus</name>
    <name type="synonym">Septoria tritici</name>
    <dbReference type="NCBI Taxonomy" id="336722"/>
    <lineage>
        <taxon>Eukaryota</taxon>
        <taxon>Fungi</taxon>
        <taxon>Dikarya</taxon>
        <taxon>Ascomycota</taxon>
        <taxon>Pezizomycotina</taxon>
        <taxon>Dothideomycetes</taxon>
        <taxon>Dothideomycetidae</taxon>
        <taxon>Mycosphaerellales</taxon>
        <taxon>Mycosphaerellaceae</taxon>
        <taxon>Zymoseptoria</taxon>
    </lineage>
</organism>
<protein>
    <submittedName>
        <fullName evidence="1">Uncharacterized protein</fullName>
    </submittedName>
</protein>
<reference evidence="1 2" key="1">
    <citation type="journal article" date="2011" name="PLoS Genet.">
        <title>Finished genome of the fungal wheat pathogen Mycosphaerella graminicola reveals dispensome structure, chromosome plasticity, and stealth pathogenesis.</title>
        <authorList>
            <person name="Goodwin S.B."/>
            <person name="Ben M'barek S."/>
            <person name="Dhillon B."/>
            <person name="Wittenberg A.H.J."/>
            <person name="Crane C.F."/>
            <person name="Hane J.K."/>
            <person name="Foster A.J."/>
            <person name="Van der Lee T.A.J."/>
            <person name="Grimwood J."/>
            <person name="Aerts A."/>
            <person name="Antoniw J."/>
            <person name="Bailey A."/>
            <person name="Bluhm B."/>
            <person name="Bowler J."/>
            <person name="Bristow J."/>
            <person name="van der Burgt A."/>
            <person name="Canto-Canche B."/>
            <person name="Churchill A.C.L."/>
            <person name="Conde-Ferraez L."/>
            <person name="Cools H.J."/>
            <person name="Coutinho P.M."/>
            <person name="Csukai M."/>
            <person name="Dehal P."/>
            <person name="De Wit P."/>
            <person name="Donzelli B."/>
            <person name="van de Geest H.C."/>
            <person name="van Ham R.C.H.J."/>
            <person name="Hammond-Kosack K.E."/>
            <person name="Henrissat B."/>
            <person name="Kilian A."/>
            <person name="Kobayashi A.K."/>
            <person name="Koopmann E."/>
            <person name="Kourmpetis Y."/>
            <person name="Kuzniar A."/>
            <person name="Lindquist E."/>
            <person name="Lombard V."/>
            <person name="Maliepaard C."/>
            <person name="Martins N."/>
            <person name="Mehrabi R."/>
            <person name="Nap J.P.H."/>
            <person name="Ponomarenko A."/>
            <person name="Rudd J.J."/>
            <person name="Salamov A."/>
            <person name="Schmutz J."/>
            <person name="Schouten H.J."/>
            <person name="Shapiro H."/>
            <person name="Stergiopoulos I."/>
            <person name="Torriani S.F.F."/>
            <person name="Tu H."/>
            <person name="de Vries R.P."/>
            <person name="Waalwijk C."/>
            <person name="Ware S.B."/>
            <person name="Wiebenga A."/>
            <person name="Zwiers L.-H."/>
            <person name="Oliver R.P."/>
            <person name="Grigoriev I.V."/>
            <person name="Kema G.H.J."/>
        </authorList>
    </citation>
    <scope>NUCLEOTIDE SEQUENCE [LARGE SCALE GENOMIC DNA]</scope>
    <source>
        <strain evidence="2">CBS 115943 / IPO323</strain>
    </source>
</reference>
<evidence type="ECO:0000313" key="2">
    <source>
        <dbReference type="Proteomes" id="UP000008062"/>
    </source>
</evidence>
<proteinExistence type="predicted"/>
<gene>
    <name evidence="1" type="ORF">MYCGRDRAFT_102358</name>
</gene>
<dbReference type="STRING" id="336722.F9WWI1"/>
<dbReference type="Proteomes" id="UP000008062">
    <property type="component" value="Chromosome 1"/>
</dbReference>
<keyword evidence="2" id="KW-1185">Reference proteome</keyword>
<dbReference type="OrthoDB" id="3364649at2759"/>
<dbReference type="RefSeq" id="XP_003857421.1">
    <property type="nucleotide sequence ID" value="XM_003857373.1"/>
</dbReference>
<name>F9WWI1_ZYMTI</name>
<dbReference type="AlphaFoldDB" id="F9WWI1"/>
<sequence length="65" mass="7165">MFAHGVHTLSTTRDTADRLAEKSLKDAADALEEREKQRAATGKSLDQMNALRGLARVLNSQQKRG</sequence>
<dbReference type="InParanoid" id="F9WWI1"/>
<accession>F9WWI1</accession>
<evidence type="ECO:0000313" key="1">
    <source>
        <dbReference type="EMBL" id="EGP92397.1"/>
    </source>
</evidence>
<dbReference type="HOGENOM" id="CLU_2851438_0_0_1"/>
<dbReference type="KEGG" id="ztr:MYCGRDRAFT_102358"/>